<sequence>MNKYVTPTTNGDNFTKDKHYKIMHEYDNGRVLVKNDKGIPVIVRVDGEISLRLGYNGKFKRCSELLSQALNIAGDAQALAERERIRDEVAATIRNACLPGGEIFNYARGFGGSGWRIQKDGIFIQSENFNENPLAERLRKAEHDRDLYKQDCIKAEAVIDQLYDLFPQVRNHDQLIAAVKRAKIFSDAFIELQKTK</sequence>
<dbReference type="EMBL" id="PP554580">
    <property type="protein sequence ID" value="XCD29895.1"/>
    <property type="molecule type" value="Genomic_DNA"/>
</dbReference>
<reference evidence="1" key="1">
    <citation type="submission" date="2024-03" db="EMBL/GenBank/DDBJ databases">
        <title>This phage originates from the Bacteriophage catalogue of the Bacteriophage Competence Centre, Department of Microbiology und Biotechnology, Max Rubner-Institut, Kiel, Germany.</title>
        <authorList>
            <person name="Sprotte S."/>
            <person name="Brinks E."/>
        </authorList>
    </citation>
    <scope>NUCLEOTIDE SEQUENCE</scope>
</reference>
<organism evidence="1">
    <name type="scientific">Salmonella phage PMBT35</name>
    <dbReference type="NCBI Taxonomy" id="3137287"/>
    <lineage>
        <taxon>Viruses</taxon>
    </lineage>
</organism>
<protein>
    <submittedName>
        <fullName evidence="1">Uncharacterized protein</fullName>
    </submittedName>
</protein>
<accession>A0AAU8BWT4</accession>
<proteinExistence type="predicted"/>
<name>A0AAU8BWT4_9VIRU</name>
<evidence type="ECO:0000313" key="1">
    <source>
        <dbReference type="EMBL" id="XCD29895.1"/>
    </source>
</evidence>